<feature type="transmembrane region" description="Helical" evidence="18">
    <location>
        <begin position="603"/>
        <end position="622"/>
    </location>
</feature>
<dbReference type="GO" id="GO:0055036">
    <property type="term" value="C:virion membrane"/>
    <property type="evidence" value="ECO:0007669"/>
    <property type="project" value="UniProtKB-SubCell"/>
</dbReference>
<evidence type="ECO:0000256" key="1">
    <source>
        <dbReference type="ARBA" id="ARBA00004182"/>
    </source>
</evidence>
<evidence type="ECO:0000256" key="8">
    <source>
        <dbReference type="ARBA" id="ARBA00022804"/>
    </source>
</evidence>
<dbReference type="GO" id="GO:0019062">
    <property type="term" value="P:virion attachment to host cell"/>
    <property type="evidence" value="ECO:0007669"/>
    <property type="project" value="UniProtKB-KW"/>
</dbReference>
<accession>A0A2K8I2L0</accession>
<evidence type="ECO:0000256" key="17">
    <source>
        <dbReference type="ARBA" id="ARBA00031199"/>
    </source>
</evidence>
<evidence type="ECO:0000256" key="4">
    <source>
        <dbReference type="ARBA" id="ARBA00015294"/>
    </source>
</evidence>
<evidence type="ECO:0000313" key="21">
    <source>
        <dbReference type="EMBL" id="ATB53305.1"/>
    </source>
</evidence>
<feature type="transmembrane region" description="Helical" evidence="18">
    <location>
        <begin position="447"/>
        <end position="473"/>
    </location>
</feature>
<feature type="transmembrane region" description="Helical" evidence="18">
    <location>
        <begin position="307"/>
        <end position="326"/>
    </location>
</feature>
<evidence type="ECO:0000256" key="3">
    <source>
        <dbReference type="ARBA" id="ARBA00004625"/>
    </source>
</evidence>
<keyword evidence="6 18" id="KW-0812">Transmembrane</keyword>
<dbReference type="NCBIfam" id="TIGR04210">
    <property type="entry name" value="bunya_NSm"/>
    <property type="match status" value="2"/>
</dbReference>
<name>A0A2K8I2L0_9VIRU</name>
<feature type="transmembrane region" description="Helical" evidence="18">
    <location>
        <begin position="508"/>
        <end position="531"/>
    </location>
</feature>
<comment type="subcellular location">
    <subcellularLocation>
        <location evidence="2">Host Golgi apparatus membrane</location>
        <topology evidence="2">Multi-pass membrane protein</topology>
    </subcellularLocation>
    <subcellularLocation>
        <location evidence="3">Host endoplasmic reticulum membrane</location>
    </subcellularLocation>
    <subcellularLocation>
        <location evidence="1">Virion membrane</location>
    </subcellularLocation>
</comment>
<dbReference type="GO" id="GO:0044167">
    <property type="term" value="C:host cell endoplasmic reticulum membrane"/>
    <property type="evidence" value="ECO:0007669"/>
    <property type="project" value="UniProtKB-SubCell"/>
</dbReference>
<evidence type="ECO:0000256" key="11">
    <source>
        <dbReference type="ARBA" id="ARBA00022870"/>
    </source>
</evidence>
<evidence type="ECO:0000256" key="10">
    <source>
        <dbReference type="ARBA" id="ARBA00022844"/>
    </source>
</evidence>
<dbReference type="EMBL" id="KX900433">
    <property type="protein sequence ID" value="ATB53305.1"/>
    <property type="molecule type" value="Viral_cRNA"/>
</dbReference>
<keyword evidence="11" id="KW-1043">Host membrane</keyword>
<sequence length="1594" mass="180028">MIHLIAIILATASAEPTRCFSGGSKIFEKTSNFAVSEVCLKDDVGLIKIQTDYHKNDTGIFATMSSWRKWTVTEWHSCKPRKVNMGSISVIEIDSNFTIKTASYSCNKDCMITVDKEHATVLLQSTGLNHYELTGTTIKTGWFKSTATVPLDQTCEHIKIICGLKSLQFHACFKQHMACVRFLHRSILPGYVASSICHNIELILMCCLIIFIFTILVILTKTYICYILLPIFVPIAYSYGWIYNKSCKKCQLCGLAYHPFTKCGQNCVCGALFDTTERMRIHRISGLCPGYKSMRTARVLCKNRGSALLLSIALGFLTVSFLTPIADAKTLESHEDDTKLFLHMVQNTTIDQPILYKQCYYRVHFCQTVIDHNKYRMLSRFVCSNQDLFMTLLLLPASYAAIQLIDFIVKTAIRLIKQRRWIKVSQDADENSYVEMNPISMNSTRTVFLKLGSFHLINHFFALSAAILVNSFLSVNGAMLPTPKTVYDINELPDDFRELHAQAGLLHIITYLNAMWTTMAAILVLSIMILLSKKQRKLLGLCAMYCEECDMYHSKRGIKYNGDFTNKCGKCTCGTVEDATGLTVHKLRLECLIKYKLKWFKTLLVFILCVYITKDMALLTAAEEITDCLKKPELTGNCTGPFFFKPSGCNGITSGKLGPEEIITLLKSKKAISSLDEPLIKDLPLEVGIAIKKINSVQDIHKKMVLEFAFLQRNCDYYSRFTGDSGYSQVSWRSYTQISMFDLCKNSQAAGTCKCLKIGNSCTKNDSLEDTSVEFYKEGNKIQHDHELFLSIFKLAFPGTAYAYVLNQTEQQNFEAVKNYLAAIQTKYPENYMLKSLMKVGSIIYKNLSSANLSSEHKEDLPKYIPVYHGNTRGRTGVNRHDKKLNQSNVREDGICINPKDIVCISPRSKMHAPIYTWCEKGTTVYIPNLDGLKLYRSALNSGVFCFGDKHCLIKPKMFDSKTAEDIFNNECLASPHTEEVDQYSLGQLRCNIISYGRCFVDSKGEYWPVALCAGGFHFYASQGSVPEDAVDPSERCLGEECHLRRYPINPVSLSNCTYYDPKVRMNRVKESVHTDFESYKNSIIRRLADDLTVHKFLKTSNLPYFNPNFKYITMSGVDTTEGIENAYIEFEIPASTGVAAGYNILADNQIHIFDVIIYIKSAKTVAEYQWIYSTGPTITINTEHAEHCTGRCPSVIEAKKGWATFSKERTSNWGCEEFGCLAIDDGCVFGSCQDVIKPEANVYKKIGQEKTTAEICVSMNHDAYCTEIEATVPIISSSIEAQFKTVDAPVMPNLVLVRDHKLYRGQINDLGSFGKYCGNVQVRNLTVLGQADVKFDYLCHAAQRKDIIVRKCLENNYASCKLLDLEEHFILDESKANVKLSDLGRLTGALKVKLYLGDFKYKSFSREIDVDATIECVGCYNCLKGIDCKLNLHTTVEASCKIDTPCPASLSRIVIKPTIDEYAINMKCQKPLEGDNVLIKVCNAAIKTQVAISKKTEQIELSTGEQSTYIHEEDLRCSTWICKIKDEGFSFLLKPITDWLGTFTRPVLISFAVIFILLVLLYILIPVFAKIRDKLREIEKEYQKEARASRKHK</sequence>
<evidence type="ECO:0000256" key="6">
    <source>
        <dbReference type="ARBA" id="ARBA00022692"/>
    </source>
</evidence>
<reference evidence="21" key="1">
    <citation type="journal article" date="2018" name="Am. J. Trop. Med. Hyg.">
        <title>Characterization of the Gamboa Virus Serogroup (Orthobunyavirus Genus, Peribunyaviridae Family).</title>
        <authorList>
            <person name="Chiang J.O."/>
            <person name="Marciel de Souza W."/>
            <person name="Teixeira Nunes M.R."/>
            <person name="Acrani G.O."/>
            <person name="Paes de Andrade Travassos da Rosa A."/>
            <person name="Mesquita de Freitas N."/>
            <person name="Patroca da Silva S."/>
            <person name="Dorta de Silva P.H."/>
            <person name="Watanabe de Sousa A."/>
            <person name="Rodrigues S.G."/>
            <person name="Simoes Quaresma J.A."/>
            <person name="Dutary B."/>
            <person name="Guzman H."/>
            <person name="Vasilakis N."/>
            <person name="Tesh R.B."/>
            <person name="Fernando da Costa Vasconcelos P."/>
        </authorList>
    </citation>
    <scope>NUCLEOTIDE SEQUENCE</scope>
    <source>
        <strain evidence="21">GML382716</strain>
    </source>
</reference>
<dbReference type="GO" id="GO:0044178">
    <property type="term" value="C:host cell Golgi membrane"/>
    <property type="evidence" value="ECO:0007669"/>
    <property type="project" value="UniProtKB-SubCell"/>
</dbReference>
<dbReference type="Pfam" id="PF03563">
    <property type="entry name" value="Bunya_G2"/>
    <property type="match status" value="1"/>
</dbReference>
<evidence type="ECO:0000256" key="15">
    <source>
        <dbReference type="ARBA" id="ARBA00023184"/>
    </source>
</evidence>
<evidence type="ECO:0000256" key="14">
    <source>
        <dbReference type="ARBA" id="ARBA00023180"/>
    </source>
</evidence>
<evidence type="ECO:0000256" key="12">
    <source>
        <dbReference type="ARBA" id="ARBA00022989"/>
    </source>
</evidence>
<protein>
    <recommendedName>
        <fullName evidence="4">Envelopment polyprotein</fullName>
    </recommendedName>
    <alternativeName>
        <fullName evidence="17">M polyprotein</fullName>
    </alternativeName>
</protein>
<dbReference type="GO" id="GO:0044003">
    <property type="term" value="P:symbiont-mediated perturbation of host process"/>
    <property type="evidence" value="ECO:0007669"/>
    <property type="project" value="InterPro"/>
</dbReference>
<dbReference type="InterPro" id="IPR005167">
    <property type="entry name" value="Bunya_G1"/>
</dbReference>
<organism evidence="21">
    <name type="scientific">Gamboa virus</name>
    <dbReference type="NCBI Taxonomy" id="35313"/>
    <lineage>
        <taxon>Viruses</taxon>
        <taxon>Riboviria</taxon>
        <taxon>Orthornavirae</taxon>
        <taxon>Negarnaviricota</taxon>
        <taxon>Polyploviricotina</taxon>
        <taxon>Bunyaviricetes</taxon>
        <taxon>Elliovirales</taxon>
        <taxon>Peribunyaviridae</taxon>
        <taxon>Orthobunyavirus</taxon>
        <taxon>Orthobunyavirus gamboaense</taxon>
    </lineage>
</organism>
<keyword evidence="7" id="KW-0732">Signal</keyword>
<evidence type="ECO:0000259" key="20">
    <source>
        <dbReference type="Pfam" id="PF03563"/>
    </source>
</evidence>
<feature type="transmembrane region" description="Helical" evidence="18">
    <location>
        <begin position="202"/>
        <end position="229"/>
    </location>
</feature>
<evidence type="ECO:0000256" key="9">
    <source>
        <dbReference type="ARBA" id="ARBA00022812"/>
    </source>
</evidence>
<evidence type="ECO:0000256" key="5">
    <source>
        <dbReference type="ARBA" id="ARBA00022581"/>
    </source>
</evidence>
<dbReference type="GO" id="GO:0046718">
    <property type="term" value="P:symbiont entry into host cell"/>
    <property type="evidence" value="ECO:0007669"/>
    <property type="project" value="UniProtKB-KW"/>
</dbReference>
<keyword evidence="12 18" id="KW-1133">Transmembrane helix</keyword>
<dbReference type="Pfam" id="PF03557">
    <property type="entry name" value="Bunya_G1"/>
    <property type="match status" value="1"/>
</dbReference>
<feature type="transmembrane region" description="Helical" evidence="18">
    <location>
        <begin position="1548"/>
        <end position="1570"/>
    </location>
</feature>
<evidence type="ECO:0000256" key="16">
    <source>
        <dbReference type="ARBA" id="ARBA00023296"/>
    </source>
</evidence>
<feature type="domain" description="Bunyavirus glycoprotein G1" evidence="19">
    <location>
        <begin position="662"/>
        <end position="1529"/>
    </location>
</feature>
<keyword evidence="10" id="KW-0946">Virion</keyword>
<keyword evidence="9" id="KW-1040">Host Golgi apparatus</keyword>
<keyword evidence="16" id="KW-1160">Virus entry into host cell</keyword>
<proteinExistence type="predicted"/>
<feature type="domain" description="Bunyavirus glycoprotein G2" evidence="20">
    <location>
        <begin position="18"/>
        <end position="298"/>
    </location>
</feature>
<keyword evidence="5" id="KW-0945">Host-virus interaction</keyword>
<keyword evidence="13 18" id="KW-0472">Membrane</keyword>
<evidence type="ECO:0000256" key="13">
    <source>
        <dbReference type="ARBA" id="ARBA00023136"/>
    </source>
</evidence>
<keyword evidence="14" id="KW-0325">Glycoprotein</keyword>
<keyword evidence="15" id="KW-1038">Host endoplasmic reticulum</keyword>
<evidence type="ECO:0000259" key="19">
    <source>
        <dbReference type="Pfam" id="PF03557"/>
    </source>
</evidence>
<evidence type="ECO:0000256" key="18">
    <source>
        <dbReference type="SAM" id="Phobius"/>
    </source>
</evidence>
<evidence type="ECO:0000256" key="2">
    <source>
        <dbReference type="ARBA" id="ARBA00004252"/>
    </source>
</evidence>
<feature type="transmembrane region" description="Helical" evidence="18">
    <location>
        <begin position="388"/>
        <end position="409"/>
    </location>
</feature>
<dbReference type="InterPro" id="IPR026400">
    <property type="entry name" value="Bunya_nonstruc_pro_NSm"/>
</dbReference>
<keyword evidence="8" id="KW-1161">Viral attachment to host cell</keyword>
<evidence type="ECO:0000256" key="7">
    <source>
        <dbReference type="ARBA" id="ARBA00022729"/>
    </source>
</evidence>
<dbReference type="InterPro" id="IPR005168">
    <property type="entry name" value="Bunya_G2"/>
</dbReference>